<keyword evidence="6 7" id="KW-0472">Membrane</keyword>
<keyword evidence="3 7" id="KW-0547">Nucleotide-binding</keyword>
<accession>A0ABP5MZF4</accession>
<evidence type="ECO:0000256" key="5">
    <source>
        <dbReference type="ARBA" id="ARBA00022967"/>
    </source>
</evidence>
<dbReference type="PROSITE" id="PS00211">
    <property type="entry name" value="ABC_TRANSPORTER_1"/>
    <property type="match status" value="1"/>
</dbReference>
<keyword evidence="2 7" id="KW-1003">Cell membrane</keyword>
<protein>
    <recommendedName>
        <fullName evidence="7">Spermidine/putrescine import ATP-binding protein PotA</fullName>
        <ecNumber evidence="7">7.6.2.11</ecNumber>
    </recommendedName>
</protein>
<proteinExistence type="inferred from homology"/>
<comment type="catalytic activity">
    <reaction evidence="7">
        <text>ATP + H2O + polyamine-[polyamine-binding protein]Side 1 = ADP + phosphate + polyamineSide 2 + [polyamine-binding protein]Side 1.</text>
        <dbReference type="EC" id="7.6.2.11"/>
    </reaction>
</comment>
<gene>
    <name evidence="7" type="primary">potA</name>
    <name evidence="9" type="ORF">GCM10009786_11690</name>
</gene>
<evidence type="ECO:0000256" key="4">
    <source>
        <dbReference type="ARBA" id="ARBA00022840"/>
    </source>
</evidence>
<comment type="caution">
    <text evidence="9">The sequence shown here is derived from an EMBL/GenBank/DDBJ whole genome shotgun (WGS) entry which is preliminary data.</text>
</comment>
<keyword evidence="5 7" id="KW-1278">Translocase</keyword>
<dbReference type="InterPro" id="IPR003593">
    <property type="entry name" value="AAA+_ATPase"/>
</dbReference>
<evidence type="ECO:0000256" key="1">
    <source>
        <dbReference type="ARBA" id="ARBA00022448"/>
    </source>
</evidence>
<keyword evidence="1 7" id="KW-0813">Transport</keyword>
<feature type="domain" description="ABC transporter" evidence="8">
    <location>
        <begin position="13"/>
        <end position="243"/>
    </location>
</feature>
<dbReference type="RefSeq" id="WP_346057711.1">
    <property type="nucleotide sequence ID" value="NZ_BAAAOP010000005.1"/>
</dbReference>
<evidence type="ECO:0000256" key="6">
    <source>
        <dbReference type="ARBA" id="ARBA00023136"/>
    </source>
</evidence>
<dbReference type="InterPro" id="IPR003439">
    <property type="entry name" value="ABC_transporter-like_ATP-bd"/>
</dbReference>
<evidence type="ECO:0000313" key="10">
    <source>
        <dbReference type="Proteomes" id="UP001501084"/>
    </source>
</evidence>
<dbReference type="EMBL" id="BAAAOP010000005">
    <property type="protein sequence ID" value="GAA2187317.1"/>
    <property type="molecule type" value="Genomic_DNA"/>
</dbReference>
<keyword evidence="10" id="KW-1185">Reference proteome</keyword>
<dbReference type="CDD" id="cd03300">
    <property type="entry name" value="ABC_PotA_N"/>
    <property type="match status" value="1"/>
</dbReference>
<dbReference type="Gene3D" id="3.40.50.300">
    <property type="entry name" value="P-loop containing nucleotide triphosphate hydrolases"/>
    <property type="match status" value="1"/>
</dbReference>
<dbReference type="NCBIfam" id="TIGR01187">
    <property type="entry name" value="potA"/>
    <property type="match status" value="1"/>
</dbReference>
<evidence type="ECO:0000313" key="9">
    <source>
        <dbReference type="EMBL" id="GAA2187317.1"/>
    </source>
</evidence>
<dbReference type="InterPro" id="IPR027417">
    <property type="entry name" value="P-loop_NTPase"/>
</dbReference>
<dbReference type="PANTHER" id="PTHR42781:SF4">
    <property type="entry name" value="SPERMIDINE_PUTRESCINE IMPORT ATP-BINDING PROTEIN POTA"/>
    <property type="match status" value="1"/>
</dbReference>
<dbReference type="Proteomes" id="UP001501084">
    <property type="component" value="Unassembled WGS sequence"/>
</dbReference>
<dbReference type="EC" id="7.6.2.11" evidence="7"/>
<dbReference type="InterPro" id="IPR017879">
    <property type="entry name" value="PotA_ATP-bd"/>
</dbReference>
<dbReference type="SUPFAM" id="SSF52540">
    <property type="entry name" value="P-loop containing nucleoside triphosphate hydrolases"/>
    <property type="match status" value="1"/>
</dbReference>
<comment type="similarity">
    <text evidence="7">Belongs to the ABC transporter superfamily. Spermidine/putrescine importer (TC 3.A.1.11.1) family.</text>
</comment>
<dbReference type="PROSITE" id="PS50893">
    <property type="entry name" value="ABC_TRANSPORTER_2"/>
    <property type="match status" value="1"/>
</dbReference>
<dbReference type="InterPro" id="IPR005893">
    <property type="entry name" value="PotA-like"/>
</dbReference>
<evidence type="ECO:0000259" key="8">
    <source>
        <dbReference type="PROSITE" id="PS50893"/>
    </source>
</evidence>
<name>A0ABP5MZF4_9MICO</name>
<dbReference type="InterPro" id="IPR017871">
    <property type="entry name" value="ABC_transporter-like_CS"/>
</dbReference>
<keyword evidence="4 7" id="KW-0067">ATP-binding</keyword>
<reference evidence="10" key="1">
    <citation type="journal article" date="2019" name="Int. J. Syst. Evol. Microbiol.">
        <title>The Global Catalogue of Microorganisms (GCM) 10K type strain sequencing project: providing services to taxonomists for standard genome sequencing and annotation.</title>
        <authorList>
            <consortium name="The Broad Institute Genomics Platform"/>
            <consortium name="The Broad Institute Genome Sequencing Center for Infectious Disease"/>
            <person name="Wu L."/>
            <person name="Ma J."/>
        </authorList>
    </citation>
    <scope>NUCLEOTIDE SEQUENCE [LARGE SCALE GENOMIC DNA]</scope>
    <source>
        <strain evidence="10">JCM 14919</strain>
    </source>
</reference>
<evidence type="ECO:0000256" key="2">
    <source>
        <dbReference type="ARBA" id="ARBA00022475"/>
    </source>
</evidence>
<dbReference type="SMART" id="SM00382">
    <property type="entry name" value="AAA"/>
    <property type="match status" value="1"/>
</dbReference>
<organism evidence="9 10">
    <name type="scientific">Leucobacter alluvii</name>
    <dbReference type="NCBI Taxonomy" id="340321"/>
    <lineage>
        <taxon>Bacteria</taxon>
        <taxon>Bacillati</taxon>
        <taxon>Actinomycetota</taxon>
        <taxon>Actinomycetes</taxon>
        <taxon>Micrococcales</taxon>
        <taxon>Microbacteriaceae</taxon>
        <taxon>Leucobacter</taxon>
    </lineage>
</organism>
<dbReference type="PANTHER" id="PTHR42781">
    <property type="entry name" value="SPERMIDINE/PUTRESCINE IMPORT ATP-BINDING PROTEIN POTA"/>
    <property type="match status" value="1"/>
</dbReference>
<dbReference type="Gene3D" id="2.40.50.100">
    <property type="match status" value="1"/>
</dbReference>
<evidence type="ECO:0000256" key="3">
    <source>
        <dbReference type="ARBA" id="ARBA00022741"/>
    </source>
</evidence>
<dbReference type="Pfam" id="PF08402">
    <property type="entry name" value="TOBE_2"/>
    <property type="match status" value="1"/>
</dbReference>
<dbReference type="InterPro" id="IPR008995">
    <property type="entry name" value="Mo/tungstate-bd_C_term_dom"/>
</dbReference>
<comment type="subunit">
    <text evidence="7">The complex is composed of two ATP-binding proteins (PotA), two transmembrane proteins (PotB and PotC) and a solute-binding protein (PotD).</text>
</comment>
<sequence length="376" mass="40983">MVNTETTATSGTIAFRGVSKRYGSEVAVDHIDLEVRAGEFLSILGPSGCGKTTSLRMLAGFEVPNTGSIEISGVDVTNEPPYRRDVNTVFQSYGLFPHMTVAQNVAYGLRQKRVSKAEIADRVREALDMVKMLPFAGRRPAQLSGGQQQRIALARALVNRPSVLLLDEPLAALDRKLREEMQVELKLMQQRLGITFVFVTHDQQEALSMSDRIAIMRNGRVQQVGSPDDVYDRPANIFVAGFVGQQNFLKGALALEGTIRTPECNVVTSSPLTAASRGAEYLAAIRPESVRILTSEPQRLENVLKGTLSSVSHLGDVLQSLVITEAGTEILVRVPRSSEEAQPVGSTVWCAWEPHQVLVFPVDEVNTETALIAATS</sequence>
<dbReference type="SUPFAM" id="SSF50331">
    <property type="entry name" value="MOP-like"/>
    <property type="match status" value="1"/>
</dbReference>
<evidence type="ECO:0000256" key="7">
    <source>
        <dbReference type="RuleBase" id="RU364083"/>
    </source>
</evidence>
<dbReference type="Pfam" id="PF00005">
    <property type="entry name" value="ABC_tran"/>
    <property type="match status" value="1"/>
</dbReference>
<dbReference type="InterPro" id="IPR013611">
    <property type="entry name" value="Transp-assoc_OB_typ2"/>
</dbReference>
<comment type="function">
    <text evidence="7">Part of the ABC transporter complex PotABCD involved in spermidine/putrescine import. Responsible for energy coupling to the transport system.</text>
</comment>
<dbReference type="GO" id="GO:0005524">
    <property type="term" value="F:ATP binding"/>
    <property type="evidence" value="ECO:0007669"/>
    <property type="project" value="UniProtKB-KW"/>
</dbReference>
<dbReference type="InterPro" id="IPR050093">
    <property type="entry name" value="ABC_SmlMolc_Importer"/>
</dbReference>